<evidence type="ECO:0000259" key="10">
    <source>
        <dbReference type="PROSITE" id="PS50157"/>
    </source>
</evidence>
<dbReference type="GO" id="GO:0005634">
    <property type="term" value="C:nucleus"/>
    <property type="evidence" value="ECO:0007669"/>
    <property type="project" value="UniProtKB-SubCell"/>
</dbReference>
<dbReference type="PANTHER" id="PTHR24399">
    <property type="entry name" value="ZINC FINGER AND BTB DOMAIN-CONTAINING"/>
    <property type="match status" value="1"/>
</dbReference>
<feature type="compositionally biased region" description="Low complexity" evidence="9">
    <location>
        <begin position="295"/>
        <end position="308"/>
    </location>
</feature>
<dbReference type="SUPFAM" id="SSF57667">
    <property type="entry name" value="beta-beta-alpha zinc fingers"/>
    <property type="match status" value="1"/>
</dbReference>
<feature type="region of interest" description="Disordered" evidence="9">
    <location>
        <begin position="240"/>
        <end position="360"/>
    </location>
</feature>
<name>A0ABD2KGC5_HETSC</name>
<keyword evidence="4" id="KW-0862">Zinc</keyword>
<keyword evidence="3" id="KW-0677">Repeat</keyword>
<comment type="subcellular location">
    <subcellularLocation>
        <location evidence="1">Nucleus</location>
    </subcellularLocation>
</comment>
<proteinExistence type="predicted"/>
<dbReference type="Gene3D" id="3.30.160.60">
    <property type="entry name" value="Classic Zinc Finger"/>
    <property type="match status" value="2"/>
</dbReference>
<evidence type="ECO:0000256" key="3">
    <source>
        <dbReference type="ARBA" id="ARBA00022737"/>
    </source>
</evidence>
<organism evidence="11 12">
    <name type="scientific">Heterodera schachtii</name>
    <name type="common">Sugarbeet cyst nematode worm</name>
    <name type="synonym">Tylenchus schachtii</name>
    <dbReference type="NCBI Taxonomy" id="97005"/>
    <lineage>
        <taxon>Eukaryota</taxon>
        <taxon>Metazoa</taxon>
        <taxon>Ecdysozoa</taxon>
        <taxon>Nematoda</taxon>
        <taxon>Chromadorea</taxon>
        <taxon>Rhabditida</taxon>
        <taxon>Tylenchina</taxon>
        <taxon>Tylenchomorpha</taxon>
        <taxon>Tylenchoidea</taxon>
        <taxon>Heteroderidae</taxon>
        <taxon>Heteroderinae</taxon>
        <taxon>Heterodera</taxon>
    </lineage>
</organism>
<dbReference type="AlphaFoldDB" id="A0ABD2KGC5"/>
<feature type="compositionally biased region" description="Acidic residues" evidence="9">
    <location>
        <begin position="351"/>
        <end position="360"/>
    </location>
</feature>
<gene>
    <name evidence="11" type="ORF">niasHS_003382</name>
</gene>
<feature type="region of interest" description="Disordered" evidence="9">
    <location>
        <begin position="84"/>
        <end position="171"/>
    </location>
</feature>
<feature type="domain" description="C2H2-type" evidence="10">
    <location>
        <begin position="202"/>
        <end position="229"/>
    </location>
</feature>
<keyword evidence="7" id="KW-0539">Nucleus</keyword>
<evidence type="ECO:0000256" key="7">
    <source>
        <dbReference type="ARBA" id="ARBA00023242"/>
    </source>
</evidence>
<evidence type="ECO:0000313" key="12">
    <source>
        <dbReference type="Proteomes" id="UP001620645"/>
    </source>
</evidence>
<feature type="compositionally biased region" description="Basic and acidic residues" evidence="9">
    <location>
        <begin position="141"/>
        <end position="171"/>
    </location>
</feature>
<evidence type="ECO:0000256" key="2">
    <source>
        <dbReference type="ARBA" id="ARBA00022723"/>
    </source>
</evidence>
<dbReference type="Proteomes" id="UP001620645">
    <property type="component" value="Unassembled WGS sequence"/>
</dbReference>
<feature type="domain" description="C2H2-type" evidence="10">
    <location>
        <begin position="171"/>
        <end position="198"/>
    </location>
</feature>
<dbReference type="SMART" id="SM00355">
    <property type="entry name" value="ZnF_C2H2"/>
    <property type="match status" value="2"/>
</dbReference>
<keyword evidence="2" id="KW-0479">Metal-binding</keyword>
<feature type="compositionally biased region" description="Polar residues" evidence="9">
    <location>
        <begin position="104"/>
        <end position="133"/>
    </location>
</feature>
<evidence type="ECO:0000256" key="5">
    <source>
        <dbReference type="ARBA" id="ARBA00023015"/>
    </source>
</evidence>
<keyword evidence="12" id="KW-1185">Reference proteome</keyword>
<dbReference type="PANTHER" id="PTHR24399:SF70">
    <property type="entry name" value="C2H2-TYPE DOMAIN-CONTAINING PROTEIN"/>
    <property type="match status" value="1"/>
</dbReference>
<evidence type="ECO:0000256" key="9">
    <source>
        <dbReference type="SAM" id="MobiDB-lite"/>
    </source>
</evidence>
<dbReference type="InterPro" id="IPR036236">
    <property type="entry name" value="Znf_C2H2_sf"/>
</dbReference>
<dbReference type="InterPro" id="IPR013087">
    <property type="entry name" value="Znf_C2H2_type"/>
</dbReference>
<comment type="caution">
    <text evidence="11">The sequence shown here is derived from an EMBL/GenBank/DDBJ whole genome shotgun (WGS) entry which is preliminary data.</text>
</comment>
<evidence type="ECO:0000256" key="1">
    <source>
        <dbReference type="ARBA" id="ARBA00004123"/>
    </source>
</evidence>
<evidence type="ECO:0000256" key="8">
    <source>
        <dbReference type="PROSITE-ProRule" id="PRU00042"/>
    </source>
</evidence>
<dbReference type="EMBL" id="JBICCN010000026">
    <property type="protein sequence ID" value="KAL3101973.1"/>
    <property type="molecule type" value="Genomic_DNA"/>
</dbReference>
<dbReference type="GO" id="GO:0008270">
    <property type="term" value="F:zinc ion binding"/>
    <property type="evidence" value="ECO:0007669"/>
    <property type="project" value="UniProtKB-KW"/>
</dbReference>
<evidence type="ECO:0000256" key="4">
    <source>
        <dbReference type="ARBA" id="ARBA00022833"/>
    </source>
</evidence>
<keyword evidence="8" id="KW-0863">Zinc-finger</keyword>
<keyword evidence="5" id="KW-0805">Transcription regulation</keyword>
<accession>A0ABD2KGC5</accession>
<dbReference type="PROSITE" id="PS50157">
    <property type="entry name" value="ZINC_FINGER_C2H2_2"/>
    <property type="match status" value="2"/>
</dbReference>
<sequence>MFTFDQNELFAQIGAQQQQLLLNLSNQLIVGGMETQIEKIGRMGQIDILEEQLKEKERRKCNELWTEFVSKMMFFQNGPVEQCQHQQQQNAAPLSHRPTAFSLPATSPFSTISSVGSLPSEPTTPTERMSTENVMMMMSPKRMDKGNGGEKGQRQKAPGKERPKDGKERVHKCDQCQKAFRFKSNLFEHKSLHLGSSSRNPFVCPFCSKTCRLKGNLKKHLQVHVTSAEDLECLWKRSFSRSSGRPSKNAPPAPLPKPGDDLGMVPVLVSQQDASSSSPFGSSPTIKWTLPQNRSAASSPGQSGAAESVPRQQKRSFELSRQNEANGRKSERRTERKASADAESVLRSLLGDDEAMGTTA</sequence>
<dbReference type="PROSITE" id="PS00028">
    <property type="entry name" value="ZINC_FINGER_C2H2_1"/>
    <property type="match status" value="2"/>
</dbReference>
<evidence type="ECO:0000256" key="6">
    <source>
        <dbReference type="ARBA" id="ARBA00023163"/>
    </source>
</evidence>
<evidence type="ECO:0000313" key="11">
    <source>
        <dbReference type="EMBL" id="KAL3101973.1"/>
    </source>
</evidence>
<reference evidence="11 12" key="1">
    <citation type="submission" date="2024-10" db="EMBL/GenBank/DDBJ databases">
        <authorList>
            <person name="Kim D."/>
        </authorList>
    </citation>
    <scope>NUCLEOTIDE SEQUENCE [LARGE SCALE GENOMIC DNA]</scope>
    <source>
        <strain evidence="11">Taebaek</strain>
    </source>
</reference>
<feature type="compositionally biased region" description="Basic and acidic residues" evidence="9">
    <location>
        <begin position="326"/>
        <end position="340"/>
    </location>
</feature>
<keyword evidence="6" id="KW-0804">Transcription</keyword>
<dbReference type="Pfam" id="PF00096">
    <property type="entry name" value="zf-C2H2"/>
    <property type="match status" value="2"/>
</dbReference>
<feature type="compositionally biased region" description="Low complexity" evidence="9">
    <location>
        <begin position="275"/>
        <end position="284"/>
    </location>
</feature>
<protein>
    <recommendedName>
        <fullName evidence="10">C2H2-type domain-containing protein</fullName>
    </recommendedName>
</protein>